<keyword evidence="5" id="KW-1185">Reference proteome</keyword>
<reference evidence="4 5" key="1">
    <citation type="submission" date="2006-09" db="EMBL/GenBank/DDBJ databases">
        <authorList>
            <person name="Emerson D."/>
            <person name="Ferriera S."/>
            <person name="Johnson J."/>
            <person name="Kravitz S."/>
            <person name="Halpern A."/>
            <person name="Remington K."/>
            <person name="Beeson K."/>
            <person name="Tran B."/>
            <person name="Rogers Y.-H."/>
            <person name="Friedman R."/>
            <person name="Venter J.C."/>
        </authorList>
    </citation>
    <scope>NUCLEOTIDE SEQUENCE [LARGE SCALE GENOMIC DNA]</scope>
    <source>
        <strain evidence="4 5">PV-1</strain>
    </source>
</reference>
<dbReference type="InterPro" id="IPR050469">
    <property type="entry name" value="Diguanylate_Cyclase"/>
</dbReference>
<dbReference type="FunCoup" id="Q0EXC9">
    <property type="interactions" value="104"/>
</dbReference>
<sequence>MRKVQAGGVMLDVDHKELDGILIQIDQAIDNHDQWYAQLERTLICKLPPDQRDLEKDAYKQCRFGQWYYQYSSPALRSHPTFASIEHEHQLLHERVSGLLQVSMAEAKPIDVHVFDEFANTLQRMRLLLFSLKHEIEGDLNNLDPLTGAYNRFGMMAFLHEQQELVARGVNSCSIAMLDLDFFKQVNDQYGHKMGDHVLTSIASTLLKGLRPYDKLFRYGGEEFVAVFPNTAVESALLVAERVRKYVEDTIIEIDKLPVRITVSVGIAAIDANTSVEISVEQADIAMYTAKQNGRNQVKLWENSLTQK</sequence>
<dbReference type="NCBIfam" id="NF007380">
    <property type="entry name" value="PRK09894.1"/>
    <property type="match status" value="1"/>
</dbReference>
<dbReference type="Gene3D" id="3.30.70.270">
    <property type="match status" value="1"/>
</dbReference>
<dbReference type="Pfam" id="PF13682">
    <property type="entry name" value="CZB"/>
    <property type="match status" value="1"/>
</dbReference>
<dbReference type="Gene3D" id="1.20.120.30">
    <property type="entry name" value="Aspartate receptor, ligand-binding domain"/>
    <property type="match status" value="1"/>
</dbReference>
<organism evidence="4 5">
    <name type="scientific">Mariprofundus ferrooxydans PV-1</name>
    <dbReference type="NCBI Taxonomy" id="314345"/>
    <lineage>
        <taxon>Bacteria</taxon>
        <taxon>Pseudomonadati</taxon>
        <taxon>Pseudomonadota</taxon>
        <taxon>Candidatius Mariprofundia</taxon>
        <taxon>Mariprofundales</taxon>
        <taxon>Mariprofundaceae</taxon>
        <taxon>Mariprofundus</taxon>
    </lineage>
</organism>
<dbReference type="GO" id="GO:0052621">
    <property type="term" value="F:diguanylate cyclase activity"/>
    <property type="evidence" value="ECO:0007669"/>
    <property type="project" value="UniProtKB-EC"/>
</dbReference>
<dbReference type="PANTHER" id="PTHR45138:SF9">
    <property type="entry name" value="DIGUANYLATE CYCLASE DGCM-RELATED"/>
    <property type="match status" value="1"/>
</dbReference>
<dbReference type="eggNOG" id="COG3706">
    <property type="taxonomic scope" value="Bacteria"/>
</dbReference>
<comment type="catalytic activity">
    <reaction evidence="2">
        <text>2 GTP = 3',3'-c-di-GMP + 2 diphosphate</text>
        <dbReference type="Rhea" id="RHEA:24898"/>
        <dbReference type="ChEBI" id="CHEBI:33019"/>
        <dbReference type="ChEBI" id="CHEBI:37565"/>
        <dbReference type="ChEBI" id="CHEBI:58805"/>
        <dbReference type="EC" id="2.7.7.65"/>
    </reaction>
</comment>
<name>Q0EXC9_9PROT</name>
<proteinExistence type="predicted"/>
<evidence type="ECO:0000259" key="3">
    <source>
        <dbReference type="PROSITE" id="PS50887"/>
    </source>
</evidence>
<dbReference type="GO" id="GO:0043709">
    <property type="term" value="P:cell adhesion involved in single-species biofilm formation"/>
    <property type="evidence" value="ECO:0007669"/>
    <property type="project" value="TreeGrafter"/>
</dbReference>
<dbReference type="STRING" id="314344.AL013_09655"/>
<dbReference type="NCBIfam" id="TIGR00254">
    <property type="entry name" value="GGDEF"/>
    <property type="match status" value="1"/>
</dbReference>
<evidence type="ECO:0000313" key="4">
    <source>
        <dbReference type="EMBL" id="EAU53987.1"/>
    </source>
</evidence>
<dbReference type="AlphaFoldDB" id="Q0EXC9"/>
<protein>
    <recommendedName>
        <fullName evidence="1">diguanylate cyclase</fullName>
        <ecNumber evidence="1">2.7.7.65</ecNumber>
    </recommendedName>
</protein>
<dbReference type="FunFam" id="3.30.70.270:FF:000001">
    <property type="entry name" value="Diguanylate cyclase domain protein"/>
    <property type="match status" value="1"/>
</dbReference>
<dbReference type="PROSITE" id="PS50887">
    <property type="entry name" value="GGDEF"/>
    <property type="match status" value="1"/>
</dbReference>
<dbReference type="InterPro" id="IPR029787">
    <property type="entry name" value="Nucleotide_cyclase"/>
</dbReference>
<dbReference type="HOGENOM" id="CLU_000445_11_5_0"/>
<dbReference type="InterPro" id="IPR043128">
    <property type="entry name" value="Rev_trsase/Diguanyl_cyclase"/>
</dbReference>
<dbReference type="PANTHER" id="PTHR45138">
    <property type="entry name" value="REGULATORY COMPONENTS OF SENSORY TRANSDUCTION SYSTEM"/>
    <property type="match status" value="1"/>
</dbReference>
<dbReference type="GO" id="GO:1902201">
    <property type="term" value="P:negative regulation of bacterial-type flagellum-dependent cell motility"/>
    <property type="evidence" value="ECO:0007669"/>
    <property type="project" value="TreeGrafter"/>
</dbReference>
<evidence type="ECO:0000256" key="2">
    <source>
        <dbReference type="ARBA" id="ARBA00034247"/>
    </source>
</evidence>
<dbReference type="InParanoid" id="Q0EXC9"/>
<evidence type="ECO:0000256" key="1">
    <source>
        <dbReference type="ARBA" id="ARBA00012528"/>
    </source>
</evidence>
<gene>
    <name evidence="4" type="ORF">SPV1_13352</name>
</gene>
<accession>Q0EXC9</accession>
<dbReference type="InterPro" id="IPR000160">
    <property type="entry name" value="GGDEF_dom"/>
</dbReference>
<dbReference type="SUPFAM" id="SSF55073">
    <property type="entry name" value="Nucleotide cyclase"/>
    <property type="match status" value="1"/>
</dbReference>
<evidence type="ECO:0000313" key="5">
    <source>
        <dbReference type="Proteomes" id="UP000005297"/>
    </source>
</evidence>
<dbReference type="Pfam" id="PF00990">
    <property type="entry name" value="GGDEF"/>
    <property type="match status" value="1"/>
</dbReference>
<dbReference type="CDD" id="cd01949">
    <property type="entry name" value="GGDEF"/>
    <property type="match status" value="1"/>
</dbReference>
<dbReference type="SMART" id="SM00267">
    <property type="entry name" value="GGDEF"/>
    <property type="match status" value="1"/>
</dbReference>
<comment type="caution">
    <text evidence="4">The sequence shown here is derived from an EMBL/GenBank/DDBJ whole genome shotgun (WGS) entry which is preliminary data.</text>
</comment>
<dbReference type="EC" id="2.7.7.65" evidence="1"/>
<feature type="domain" description="GGDEF" evidence="3">
    <location>
        <begin position="171"/>
        <end position="303"/>
    </location>
</feature>
<dbReference type="EMBL" id="AATS01000014">
    <property type="protein sequence ID" value="EAU53987.1"/>
    <property type="molecule type" value="Genomic_DNA"/>
</dbReference>
<dbReference type="InterPro" id="IPR025991">
    <property type="entry name" value="Chemoreceptor_zinc-bind_dom"/>
</dbReference>
<dbReference type="Proteomes" id="UP000005297">
    <property type="component" value="Unassembled WGS sequence"/>
</dbReference>
<dbReference type="GO" id="GO:0005886">
    <property type="term" value="C:plasma membrane"/>
    <property type="evidence" value="ECO:0007669"/>
    <property type="project" value="TreeGrafter"/>
</dbReference>